<evidence type="ECO:0000313" key="1">
    <source>
        <dbReference type="EMBL" id="KIH94909.1"/>
    </source>
</evidence>
<gene>
    <name evidence="1" type="ORF">SPBR_03857</name>
</gene>
<dbReference type="GeneID" id="63677068"/>
<dbReference type="OrthoDB" id="4940137at2759"/>
<reference evidence="1 2" key="1">
    <citation type="journal article" date="2014" name="BMC Genomics">
        <title>Comparative genomics of the major fungal agents of human and animal Sporotrichosis: Sporothrix schenckii and Sporothrix brasiliensis.</title>
        <authorList>
            <person name="Teixeira M.M."/>
            <person name="de Almeida L.G."/>
            <person name="Kubitschek-Barreira P."/>
            <person name="Alves F.L."/>
            <person name="Kioshima E.S."/>
            <person name="Abadio A.K."/>
            <person name="Fernandes L."/>
            <person name="Derengowski L.S."/>
            <person name="Ferreira K.S."/>
            <person name="Souza R.C."/>
            <person name="Ruiz J.C."/>
            <person name="de Andrade N.C."/>
            <person name="Paes H.C."/>
            <person name="Nicola A.M."/>
            <person name="Albuquerque P."/>
            <person name="Gerber A.L."/>
            <person name="Martins V.P."/>
            <person name="Peconick L.D."/>
            <person name="Neto A.V."/>
            <person name="Chaucanez C.B."/>
            <person name="Silva P.A."/>
            <person name="Cunha O.L."/>
            <person name="de Oliveira F.F."/>
            <person name="dos Santos T.C."/>
            <person name="Barros A.L."/>
            <person name="Soares M.A."/>
            <person name="de Oliveira L.M."/>
            <person name="Marini M.M."/>
            <person name="Villalobos-Duno H."/>
            <person name="Cunha M.M."/>
            <person name="de Hoog S."/>
            <person name="da Silveira J.F."/>
            <person name="Henrissat B."/>
            <person name="Nino-Vega G.A."/>
            <person name="Cisalpino P.S."/>
            <person name="Mora-Montes H.M."/>
            <person name="Almeida S.R."/>
            <person name="Stajich J.E."/>
            <person name="Lopes-Bezerra L.M."/>
            <person name="Vasconcelos A.T."/>
            <person name="Felipe M.S."/>
        </authorList>
    </citation>
    <scope>NUCLEOTIDE SEQUENCE [LARGE SCALE GENOMIC DNA]</scope>
    <source>
        <strain evidence="1 2">5110</strain>
    </source>
</reference>
<keyword evidence="2" id="KW-1185">Reference proteome</keyword>
<name>A0A0C2F7G4_9PEZI</name>
<dbReference type="RefSeq" id="XP_040622919.1">
    <property type="nucleotide sequence ID" value="XM_040762147.1"/>
</dbReference>
<dbReference type="VEuPathDB" id="FungiDB:SPBR_03857"/>
<accession>A0A0C2F7G4</accession>
<dbReference type="Proteomes" id="UP000031575">
    <property type="component" value="Unassembled WGS sequence"/>
</dbReference>
<evidence type="ECO:0000313" key="2">
    <source>
        <dbReference type="Proteomes" id="UP000031575"/>
    </source>
</evidence>
<sequence>MDQEVIRRVQEAIAAKPSQPPRAILTPEQLRQQWARGNEAGDQRKRYSTAYQLAIVKSQRRWERFCSFMDIQDWRAHIGTSLGNTAAEKIDDRFFAYTNAAIDKYDHLRKHPADKKLLGPDGFLYLSHYRWVRDDKTTFKIGLDRLDDVTIRQL</sequence>
<proteinExistence type="predicted"/>
<dbReference type="EMBL" id="AWTV01000003">
    <property type="protein sequence ID" value="KIH94909.1"/>
    <property type="molecule type" value="Genomic_DNA"/>
</dbReference>
<organism evidence="1 2">
    <name type="scientific">Sporothrix brasiliensis 5110</name>
    <dbReference type="NCBI Taxonomy" id="1398154"/>
    <lineage>
        <taxon>Eukaryota</taxon>
        <taxon>Fungi</taxon>
        <taxon>Dikarya</taxon>
        <taxon>Ascomycota</taxon>
        <taxon>Pezizomycotina</taxon>
        <taxon>Sordariomycetes</taxon>
        <taxon>Sordariomycetidae</taxon>
        <taxon>Ophiostomatales</taxon>
        <taxon>Ophiostomataceae</taxon>
        <taxon>Sporothrix</taxon>
    </lineage>
</organism>
<dbReference type="AlphaFoldDB" id="A0A0C2F7G4"/>
<protein>
    <submittedName>
        <fullName evidence="1">Uncharacterized protein</fullName>
    </submittedName>
</protein>
<comment type="caution">
    <text evidence="1">The sequence shown here is derived from an EMBL/GenBank/DDBJ whole genome shotgun (WGS) entry which is preliminary data.</text>
</comment>
<dbReference type="HOGENOM" id="CLU_1705385_0_0_1"/>